<evidence type="ECO:0000313" key="5">
    <source>
        <dbReference type="EMBL" id="KAK4313759.1"/>
    </source>
</evidence>
<dbReference type="InterPro" id="IPR036291">
    <property type="entry name" value="NAD(P)-bd_dom_sf"/>
</dbReference>
<dbReference type="GO" id="GO:0005739">
    <property type="term" value="C:mitochondrion"/>
    <property type="evidence" value="ECO:0007669"/>
    <property type="project" value="TreeGrafter"/>
</dbReference>
<gene>
    <name evidence="5" type="ORF">Pmani_014915</name>
</gene>
<comment type="caution">
    <text evidence="5">The sequence shown here is derived from an EMBL/GenBank/DDBJ whole genome shotgun (WGS) entry which is preliminary data.</text>
</comment>
<dbReference type="AlphaFoldDB" id="A0AAE1UCK3"/>
<dbReference type="GO" id="GO:0004488">
    <property type="term" value="F:methylenetetrahydrofolate dehydrogenase (NADP+) activity"/>
    <property type="evidence" value="ECO:0007669"/>
    <property type="project" value="InterPro"/>
</dbReference>
<dbReference type="SUPFAM" id="SSF51735">
    <property type="entry name" value="NAD(P)-binding Rossmann-fold domains"/>
    <property type="match status" value="1"/>
</dbReference>
<protein>
    <recommendedName>
        <fullName evidence="4">Tetrahydrofolate dehydrogenase/cyclohydrolase NAD(P)-binding domain-containing protein</fullName>
    </recommendedName>
</protein>
<dbReference type="InterPro" id="IPR000672">
    <property type="entry name" value="THF_DH/CycHdrlase"/>
</dbReference>
<accession>A0AAE1UCK3</accession>
<keyword evidence="1" id="KW-0378">Hydrolase</keyword>
<keyword evidence="6" id="KW-1185">Reference proteome</keyword>
<dbReference type="GO" id="GO:0035999">
    <property type="term" value="P:tetrahydrofolate interconversion"/>
    <property type="evidence" value="ECO:0007669"/>
    <property type="project" value="TreeGrafter"/>
</dbReference>
<keyword evidence="2" id="KW-0560">Oxidoreductase</keyword>
<dbReference type="GO" id="GO:0004487">
    <property type="term" value="F:methylenetetrahydrofolate dehydrogenase (NAD+) activity"/>
    <property type="evidence" value="ECO:0007669"/>
    <property type="project" value="TreeGrafter"/>
</dbReference>
<dbReference type="Proteomes" id="UP001292094">
    <property type="component" value="Unassembled WGS sequence"/>
</dbReference>
<comment type="catalytic activity">
    <reaction evidence="3">
        <text>(6R)-5,10-methenyltetrahydrofolate + H2O = (6R)-10-formyltetrahydrofolate + H(+)</text>
        <dbReference type="Rhea" id="RHEA:23700"/>
        <dbReference type="ChEBI" id="CHEBI:15377"/>
        <dbReference type="ChEBI" id="CHEBI:15378"/>
        <dbReference type="ChEBI" id="CHEBI:57455"/>
        <dbReference type="ChEBI" id="CHEBI:195366"/>
        <dbReference type="EC" id="3.5.4.9"/>
    </reaction>
</comment>
<evidence type="ECO:0000313" key="6">
    <source>
        <dbReference type="Proteomes" id="UP001292094"/>
    </source>
</evidence>
<organism evidence="5 6">
    <name type="scientific">Petrolisthes manimaculis</name>
    <dbReference type="NCBI Taxonomy" id="1843537"/>
    <lineage>
        <taxon>Eukaryota</taxon>
        <taxon>Metazoa</taxon>
        <taxon>Ecdysozoa</taxon>
        <taxon>Arthropoda</taxon>
        <taxon>Crustacea</taxon>
        <taxon>Multicrustacea</taxon>
        <taxon>Malacostraca</taxon>
        <taxon>Eumalacostraca</taxon>
        <taxon>Eucarida</taxon>
        <taxon>Decapoda</taxon>
        <taxon>Pleocyemata</taxon>
        <taxon>Anomura</taxon>
        <taxon>Galatheoidea</taxon>
        <taxon>Porcellanidae</taxon>
        <taxon>Petrolisthes</taxon>
    </lineage>
</organism>
<dbReference type="Gene3D" id="3.40.50.720">
    <property type="entry name" value="NAD(P)-binding Rossmann-like Domain"/>
    <property type="match status" value="1"/>
</dbReference>
<reference evidence="5" key="1">
    <citation type="submission" date="2023-11" db="EMBL/GenBank/DDBJ databases">
        <title>Genome assemblies of two species of porcelain crab, Petrolisthes cinctipes and Petrolisthes manimaculis (Anomura: Porcellanidae).</title>
        <authorList>
            <person name="Angst P."/>
        </authorList>
    </citation>
    <scope>NUCLEOTIDE SEQUENCE</scope>
    <source>
        <strain evidence="5">PB745_02</strain>
        <tissue evidence="5">Gill</tissue>
    </source>
</reference>
<sequence length="142" mass="14613">MPIAMLLHGDGVRPDGASGGLDATTTICHRYTPPDQLRVFLATADIVVVAAGIPGLITGDMIKPGCAIIDVGINRITNPQTGKPKLVGDCHFESCVEQAGFITPVPGGVGPMTVAMLMKNTVLAAKKLATSSYVTSTLATPL</sequence>
<dbReference type="PRINTS" id="PR00085">
    <property type="entry name" value="THFDHDRGNASE"/>
</dbReference>
<dbReference type="InterPro" id="IPR020867">
    <property type="entry name" value="THF_DH/CycHdrlase_CS"/>
</dbReference>
<name>A0AAE1UCK3_9EUCA</name>
<evidence type="ECO:0000256" key="1">
    <source>
        <dbReference type="ARBA" id="ARBA00022801"/>
    </source>
</evidence>
<dbReference type="Gene3D" id="3.40.50.10860">
    <property type="entry name" value="Leucine Dehydrogenase, chain A, domain 1"/>
    <property type="match status" value="1"/>
</dbReference>
<proteinExistence type="predicted"/>
<dbReference type="EMBL" id="JAWZYT010001272">
    <property type="protein sequence ID" value="KAK4313759.1"/>
    <property type="molecule type" value="Genomic_DNA"/>
</dbReference>
<evidence type="ECO:0000256" key="3">
    <source>
        <dbReference type="ARBA" id="ARBA00036357"/>
    </source>
</evidence>
<dbReference type="GO" id="GO:0004477">
    <property type="term" value="F:methenyltetrahydrofolate cyclohydrolase activity"/>
    <property type="evidence" value="ECO:0007669"/>
    <property type="project" value="UniProtKB-EC"/>
</dbReference>
<dbReference type="InterPro" id="IPR020631">
    <property type="entry name" value="THF_DH/CycHdrlase_NAD-bd_dom"/>
</dbReference>
<evidence type="ECO:0000259" key="4">
    <source>
        <dbReference type="Pfam" id="PF02882"/>
    </source>
</evidence>
<feature type="domain" description="Tetrahydrofolate dehydrogenase/cyclohydrolase NAD(P)-binding" evidence="4">
    <location>
        <begin position="2"/>
        <end position="127"/>
    </location>
</feature>
<dbReference type="PROSITE" id="PS00767">
    <property type="entry name" value="THF_DHG_CYH_2"/>
    <property type="match status" value="1"/>
</dbReference>
<evidence type="ECO:0000256" key="2">
    <source>
        <dbReference type="ARBA" id="ARBA00023002"/>
    </source>
</evidence>
<dbReference type="PANTHER" id="PTHR48099">
    <property type="entry name" value="C-1-TETRAHYDROFOLATE SYNTHASE, CYTOPLASMIC-RELATED"/>
    <property type="match status" value="1"/>
</dbReference>
<dbReference type="PANTHER" id="PTHR48099:SF11">
    <property type="entry name" value="BIFUNCTIONAL METHYLENETETRAHYDROFOLATE DEHYDROGENASE_CYCLOHYDROLASE, MITOCHONDRIAL"/>
    <property type="match status" value="1"/>
</dbReference>
<dbReference type="Pfam" id="PF02882">
    <property type="entry name" value="THF_DHG_CYH_C"/>
    <property type="match status" value="1"/>
</dbReference>